<feature type="non-terminal residue" evidence="3">
    <location>
        <position position="1"/>
    </location>
</feature>
<feature type="transmembrane region" description="Helical" evidence="2">
    <location>
        <begin position="189"/>
        <end position="210"/>
    </location>
</feature>
<accession>A0A1D1Z3A5</accession>
<keyword evidence="2" id="KW-0472">Membrane</keyword>
<feature type="transmembrane region" description="Helical" evidence="2">
    <location>
        <begin position="114"/>
        <end position="137"/>
    </location>
</feature>
<sequence length="245" mass="26537">RRRRRRRARGRGLPMAESYGAPAGDGGTKPGEYPRFVQIESTETSEEREETLWDLLRRFAAGISSSSGHGTRPPLVQRVRSSVAETAPRLREACGNTGRGLLRWSRRGSPLRPLLVISVGTITLLALTGLVVFMLFFLAATFNAIVVSFLLSLAAAGGILALFFAWLTAIYIGALLVAIFVVSTATISTIIAVLIATGWIGFLLTIWLFAKKSAGLVKHSLSMTGSALSAYSAAHRVRHQLNKEE</sequence>
<evidence type="ECO:0000256" key="2">
    <source>
        <dbReference type="SAM" id="Phobius"/>
    </source>
</evidence>
<organism evidence="3">
    <name type="scientific">Anthurium amnicola</name>
    <dbReference type="NCBI Taxonomy" id="1678845"/>
    <lineage>
        <taxon>Eukaryota</taxon>
        <taxon>Viridiplantae</taxon>
        <taxon>Streptophyta</taxon>
        <taxon>Embryophyta</taxon>
        <taxon>Tracheophyta</taxon>
        <taxon>Spermatophyta</taxon>
        <taxon>Magnoliopsida</taxon>
        <taxon>Liliopsida</taxon>
        <taxon>Araceae</taxon>
        <taxon>Pothoideae</taxon>
        <taxon>Potheae</taxon>
        <taxon>Anthurium</taxon>
    </lineage>
</organism>
<keyword evidence="3" id="KW-0067">ATP-binding</keyword>
<dbReference type="PANTHER" id="PTHR35508:SF1">
    <property type="entry name" value="VOLTAGE-DEPENDENT L-TYPE CALCIUM CHANNEL SUBUNIT"/>
    <property type="match status" value="1"/>
</dbReference>
<proteinExistence type="predicted"/>
<keyword evidence="2" id="KW-0812">Transmembrane</keyword>
<evidence type="ECO:0000313" key="3">
    <source>
        <dbReference type="EMBL" id="JAT61387.1"/>
    </source>
</evidence>
<dbReference type="AlphaFoldDB" id="A0A1D1Z3A5"/>
<feature type="region of interest" description="Disordered" evidence="1">
    <location>
        <begin position="1"/>
        <end position="34"/>
    </location>
</feature>
<dbReference type="EMBL" id="GDJX01006549">
    <property type="protein sequence ID" value="JAT61387.1"/>
    <property type="molecule type" value="Transcribed_RNA"/>
</dbReference>
<feature type="compositionally biased region" description="Basic residues" evidence="1">
    <location>
        <begin position="1"/>
        <end position="10"/>
    </location>
</feature>
<name>A0A1D1Z3A5_9ARAE</name>
<dbReference type="PANTHER" id="PTHR35508">
    <property type="entry name" value="VOLTAGE-DEPENDENT L-TYPE CALCIUM CHANNEL SUBUNIT"/>
    <property type="match status" value="1"/>
</dbReference>
<reference evidence="3" key="1">
    <citation type="submission" date="2015-07" db="EMBL/GenBank/DDBJ databases">
        <title>Transcriptome Assembly of Anthurium amnicola.</title>
        <authorList>
            <person name="Suzuki J."/>
        </authorList>
    </citation>
    <scope>NUCLEOTIDE SEQUENCE</scope>
</reference>
<keyword evidence="3" id="KW-0547">Nucleotide-binding</keyword>
<gene>
    <name evidence="3" type="primary">macB_1</name>
    <name evidence="3" type="ORF">g.61601</name>
</gene>
<feature type="transmembrane region" description="Helical" evidence="2">
    <location>
        <begin position="149"/>
        <end position="182"/>
    </location>
</feature>
<dbReference type="GO" id="GO:0005524">
    <property type="term" value="F:ATP binding"/>
    <property type="evidence" value="ECO:0007669"/>
    <property type="project" value="UniProtKB-KW"/>
</dbReference>
<protein>
    <submittedName>
        <fullName evidence="3">Macrolide export ATP-binding/permease protein MacB</fullName>
    </submittedName>
</protein>
<evidence type="ECO:0000256" key="1">
    <source>
        <dbReference type="SAM" id="MobiDB-lite"/>
    </source>
</evidence>
<keyword evidence="2" id="KW-1133">Transmembrane helix</keyword>